<keyword evidence="2" id="KW-1185">Reference proteome</keyword>
<proteinExistence type="predicted"/>
<protein>
    <submittedName>
        <fullName evidence="1">Uncharacterized protein</fullName>
    </submittedName>
</protein>
<evidence type="ECO:0000313" key="2">
    <source>
        <dbReference type="Proteomes" id="UP000078540"/>
    </source>
</evidence>
<name>A0A195B987_9HYME</name>
<sequence>MARRRRRVTVIRRNSAARRHQPAQDMPEVIERNPEYIEQGLRLTTTLEQRSLDSSEVAICFALIFFHGVLENHTRKLED</sequence>
<evidence type="ECO:0000313" key="1">
    <source>
        <dbReference type="EMBL" id="KYM80754.1"/>
    </source>
</evidence>
<dbReference type="Proteomes" id="UP000078540">
    <property type="component" value="Unassembled WGS sequence"/>
</dbReference>
<dbReference type="EMBL" id="KQ976556">
    <property type="protein sequence ID" value="KYM80754.1"/>
    <property type="molecule type" value="Genomic_DNA"/>
</dbReference>
<accession>A0A195B987</accession>
<organism evidence="1 2">
    <name type="scientific">Atta colombica</name>
    <dbReference type="NCBI Taxonomy" id="520822"/>
    <lineage>
        <taxon>Eukaryota</taxon>
        <taxon>Metazoa</taxon>
        <taxon>Ecdysozoa</taxon>
        <taxon>Arthropoda</taxon>
        <taxon>Hexapoda</taxon>
        <taxon>Insecta</taxon>
        <taxon>Pterygota</taxon>
        <taxon>Neoptera</taxon>
        <taxon>Endopterygota</taxon>
        <taxon>Hymenoptera</taxon>
        <taxon>Apocrita</taxon>
        <taxon>Aculeata</taxon>
        <taxon>Formicoidea</taxon>
        <taxon>Formicidae</taxon>
        <taxon>Myrmicinae</taxon>
        <taxon>Atta</taxon>
    </lineage>
</organism>
<dbReference type="AlphaFoldDB" id="A0A195B987"/>
<gene>
    <name evidence="1" type="ORF">ALC53_08755</name>
</gene>
<reference evidence="1 2" key="1">
    <citation type="submission" date="2015-09" db="EMBL/GenBank/DDBJ databases">
        <title>Atta colombica WGS genome.</title>
        <authorList>
            <person name="Nygaard S."/>
            <person name="Hu H."/>
            <person name="Boomsma J."/>
            <person name="Zhang G."/>
        </authorList>
    </citation>
    <scope>NUCLEOTIDE SEQUENCE [LARGE SCALE GENOMIC DNA]</scope>
    <source>
        <strain evidence="1">Treedump-2</strain>
        <tissue evidence="1">Whole body</tissue>
    </source>
</reference>